<dbReference type="SUPFAM" id="SSF56112">
    <property type="entry name" value="Protein kinase-like (PK-like)"/>
    <property type="match status" value="1"/>
</dbReference>
<protein>
    <submittedName>
        <fullName evidence="2">Casein kinase</fullName>
    </submittedName>
</protein>
<feature type="domain" description="Protein kinase" evidence="1">
    <location>
        <begin position="1"/>
        <end position="286"/>
    </location>
</feature>
<dbReference type="OrthoDB" id="5800476at2759"/>
<dbReference type="GO" id="GO:0005524">
    <property type="term" value="F:ATP binding"/>
    <property type="evidence" value="ECO:0007669"/>
    <property type="project" value="InterPro"/>
</dbReference>
<evidence type="ECO:0000313" key="3">
    <source>
        <dbReference type="Proteomes" id="UP000007796"/>
    </source>
</evidence>
<dbReference type="eggNOG" id="KOG1164">
    <property type="taxonomic scope" value="Eukaryota"/>
</dbReference>
<dbReference type="PANTHER" id="PTHR11909">
    <property type="entry name" value="CASEIN KINASE-RELATED"/>
    <property type="match status" value="1"/>
</dbReference>
<dbReference type="AlphaFoldDB" id="F0X6W0"/>
<dbReference type="EMBL" id="GL629729">
    <property type="protein sequence ID" value="EFX06699.1"/>
    <property type="molecule type" value="Genomic_DNA"/>
</dbReference>
<evidence type="ECO:0000259" key="1">
    <source>
        <dbReference type="PROSITE" id="PS50011"/>
    </source>
</evidence>
<gene>
    <name evidence="2" type="ORF">CMQ_7020</name>
</gene>
<dbReference type="HOGENOM" id="CLU_019279_2_0_1"/>
<dbReference type="InterPro" id="IPR050235">
    <property type="entry name" value="CK1_Ser-Thr_kinase"/>
</dbReference>
<dbReference type="CDD" id="cd14016">
    <property type="entry name" value="STKc_CK1"/>
    <property type="match status" value="1"/>
</dbReference>
<dbReference type="GeneID" id="25980519"/>
<dbReference type="Pfam" id="PF00069">
    <property type="entry name" value="Pkinase"/>
    <property type="match status" value="1"/>
</dbReference>
<evidence type="ECO:0000313" key="2">
    <source>
        <dbReference type="EMBL" id="EFX06699.1"/>
    </source>
</evidence>
<dbReference type="RefSeq" id="XP_014176181.1">
    <property type="nucleotide sequence ID" value="XM_014320706.1"/>
</dbReference>
<dbReference type="SMART" id="SM00220">
    <property type="entry name" value="S_TKc"/>
    <property type="match status" value="1"/>
</dbReference>
<dbReference type="PROSITE" id="PS50011">
    <property type="entry name" value="PROTEIN_KINASE_DOM"/>
    <property type="match status" value="1"/>
</dbReference>
<dbReference type="InParanoid" id="F0X6W0"/>
<dbReference type="GO" id="GO:0004672">
    <property type="term" value="F:protein kinase activity"/>
    <property type="evidence" value="ECO:0007669"/>
    <property type="project" value="InterPro"/>
</dbReference>
<accession>F0X6W0</accession>
<dbReference type="STRING" id="655863.F0X6W0"/>
<reference evidence="2 3" key="1">
    <citation type="journal article" date="2011" name="Proc. Natl. Acad. Sci. U.S.A.">
        <title>Genome and transcriptome analyses of the mountain pine beetle-fungal symbiont Grosmannia clavigera, a lodgepole pine pathogen.</title>
        <authorList>
            <person name="DiGuistini S."/>
            <person name="Wang Y."/>
            <person name="Liao N.Y."/>
            <person name="Taylor G."/>
            <person name="Tanguay P."/>
            <person name="Feau N."/>
            <person name="Henrissat B."/>
            <person name="Chan S.K."/>
            <person name="Hesse-Orce U."/>
            <person name="Alamouti S.M."/>
            <person name="Tsui C.K.M."/>
            <person name="Docking R.T."/>
            <person name="Levasseur A."/>
            <person name="Haridas S."/>
            <person name="Robertson G."/>
            <person name="Birol I."/>
            <person name="Holt R.A."/>
            <person name="Marra M.A."/>
            <person name="Hamelin R.C."/>
            <person name="Hirst M."/>
            <person name="Jones S.J.M."/>
            <person name="Bohlmann J."/>
            <person name="Breuil C."/>
        </authorList>
    </citation>
    <scope>NUCLEOTIDE SEQUENCE [LARGE SCALE GENOMIC DNA]</scope>
    <source>
        <strain evidence="3">kw1407 / UAMH 11150</strain>
    </source>
</reference>
<keyword evidence="2" id="KW-0418">Kinase</keyword>
<dbReference type="InterPro" id="IPR011009">
    <property type="entry name" value="Kinase-like_dom_sf"/>
</dbReference>
<keyword evidence="2" id="KW-0808">Transferase</keyword>
<name>F0X6W0_GROCL</name>
<organism evidence="3">
    <name type="scientific">Grosmannia clavigera (strain kw1407 / UAMH 11150)</name>
    <name type="common">Blue stain fungus</name>
    <name type="synonym">Graphiocladiella clavigera</name>
    <dbReference type="NCBI Taxonomy" id="655863"/>
    <lineage>
        <taxon>Eukaryota</taxon>
        <taxon>Fungi</taxon>
        <taxon>Dikarya</taxon>
        <taxon>Ascomycota</taxon>
        <taxon>Pezizomycotina</taxon>
        <taxon>Sordariomycetes</taxon>
        <taxon>Sordariomycetidae</taxon>
        <taxon>Ophiostomatales</taxon>
        <taxon>Ophiostomataceae</taxon>
        <taxon>Leptographium</taxon>
    </lineage>
</organism>
<dbReference type="Gene3D" id="1.10.510.10">
    <property type="entry name" value="Transferase(Phosphotransferase) domain 1"/>
    <property type="match status" value="1"/>
</dbReference>
<keyword evidence="3" id="KW-1185">Reference proteome</keyword>
<dbReference type="InterPro" id="IPR000719">
    <property type="entry name" value="Prot_kinase_dom"/>
</dbReference>
<dbReference type="Proteomes" id="UP000007796">
    <property type="component" value="Unassembled WGS sequence"/>
</dbReference>
<proteinExistence type="predicted"/>
<sequence length="309" mass="35605">MKVPSGSQDWRRRLWRRVIRYDAVSRCSRLLRPWLTRAGTDLQTGEEVAIKLTYIADGPEILRWEKHMYDELAGGAGIPRVRFYGSECDFYVLVHDLLGPSLEDLFNYCGRRFSLKTILLIADQAIFRIEHIHAKGIIHRDIKPDHFLMGLGKHGNTLYAIDFGLARCFADSHKDVEGLPFGGTRLFASIRNHGGCVQSWGDDLESLGYVLLYFARGSLPWQHLEISGNKADDKQIKAMKESFSGEALYHDDLPSPFATYMDYVRSLDFGEKPDYAYLWGLSRRLFTAEGFKYDKVFDWTEKRFHEICS</sequence>